<dbReference type="PROSITE" id="PS50011">
    <property type="entry name" value="PROTEIN_KINASE_DOM"/>
    <property type="match status" value="1"/>
</dbReference>
<dbReference type="OMA" id="CENYETD"/>
<keyword evidence="3" id="KW-0175">Coiled coil</keyword>
<feature type="domain" description="Protein kinase" evidence="4">
    <location>
        <begin position="36"/>
        <end position="309"/>
    </location>
</feature>
<organism evidence="5 6">
    <name type="scientific">Paramecium octaurelia</name>
    <dbReference type="NCBI Taxonomy" id="43137"/>
    <lineage>
        <taxon>Eukaryota</taxon>
        <taxon>Sar</taxon>
        <taxon>Alveolata</taxon>
        <taxon>Ciliophora</taxon>
        <taxon>Intramacronucleata</taxon>
        <taxon>Oligohymenophorea</taxon>
        <taxon>Peniculida</taxon>
        <taxon>Parameciidae</taxon>
        <taxon>Paramecium</taxon>
    </lineage>
</organism>
<name>A0A8S1TUI5_PAROT</name>
<evidence type="ECO:0000256" key="1">
    <source>
        <dbReference type="ARBA" id="ARBA00012513"/>
    </source>
</evidence>
<evidence type="ECO:0000256" key="2">
    <source>
        <dbReference type="ARBA" id="ARBA00023860"/>
    </source>
</evidence>
<dbReference type="PANTHER" id="PTHR11909">
    <property type="entry name" value="CASEIN KINASE-RELATED"/>
    <property type="match status" value="1"/>
</dbReference>
<evidence type="ECO:0000256" key="3">
    <source>
        <dbReference type="SAM" id="Coils"/>
    </source>
</evidence>
<dbReference type="InterPro" id="IPR000719">
    <property type="entry name" value="Prot_kinase_dom"/>
</dbReference>
<dbReference type="EC" id="2.7.11.1" evidence="1"/>
<keyword evidence="6" id="KW-1185">Reference proteome</keyword>
<gene>
    <name evidence="5" type="ORF">POCTA_138.1.T0310110</name>
</gene>
<sequence length="450" mass="52938">MFQNIESEKLIKYQQFEDNKMFQKAQSNQKIFNNKYQIIKKLSSGSFGVVFLGFDLLDKQEVAIKVEKEENEEVRSLEREVEILKKLDGAEGFPKYLWSGEDQKYKVLVIQLLGKDLSYYFKQLKKFSLKTVLTLGILAIQILERFHQKGVVHRDLKPENILLGMGKENLKLFLIDFGISKIYRDSNGRHISFKDKKSFLSTTRYASIAAHMGHELGRKDDLESLMYVLLQFLRGQLPWQNMIEYTDEERTKKVGEMKLSMENVVFKDQSVEFQHIFDYIRRLQFKQEPNYKIIVQEFRRAARSSNITLDGNFDWAEIKQLTRYQTDSNQNNSRNRLPEMKKSLENQLSVPIQPYSNNLLPPPPLGSTIGTFQKEDIRRNSNMSQQSSQNYCKSLNPKYKKSICEEPFQEEDQQYNLESVDVCENYETDSCLYNKYNKIKLGIFVHFPPK</sequence>
<dbReference type="GO" id="GO:0004674">
    <property type="term" value="F:protein serine/threonine kinase activity"/>
    <property type="evidence" value="ECO:0007669"/>
    <property type="project" value="UniProtKB-EC"/>
</dbReference>
<comment type="caution">
    <text evidence="5">The sequence shown here is derived from an EMBL/GenBank/DDBJ whole genome shotgun (WGS) entry which is preliminary data.</text>
</comment>
<dbReference type="SMART" id="SM00220">
    <property type="entry name" value="S_TKc"/>
    <property type="match status" value="1"/>
</dbReference>
<dbReference type="AlphaFoldDB" id="A0A8S1TUI5"/>
<evidence type="ECO:0000313" key="6">
    <source>
        <dbReference type="Proteomes" id="UP000683925"/>
    </source>
</evidence>
<dbReference type="GO" id="GO:0005524">
    <property type="term" value="F:ATP binding"/>
    <property type="evidence" value="ECO:0007669"/>
    <property type="project" value="InterPro"/>
</dbReference>
<evidence type="ECO:0000313" key="5">
    <source>
        <dbReference type="EMBL" id="CAD8155768.1"/>
    </source>
</evidence>
<dbReference type="Proteomes" id="UP000683925">
    <property type="component" value="Unassembled WGS sequence"/>
</dbReference>
<accession>A0A8S1TUI5</accession>
<dbReference type="CDD" id="cd14016">
    <property type="entry name" value="STKc_CK1"/>
    <property type="match status" value="1"/>
</dbReference>
<reference evidence="5" key="1">
    <citation type="submission" date="2021-01" db="EMBL/GenBank/DDBJ databases">
        <authorList>
            <consortium name="Genoscope - CEA"/>
            <person name="William W."/>
        </authorList>
    </citation>
    <scope>NUCLEOTIDE SEQUENCE</scope>
</reference>
<dbReference type="PROSITE" id="PS00108">
    <property type="entry name" value="PROTEIN_KINASE_ST"/>
    <property type="match status" value="1"/>
</dbReference>
<evidence type="ECO:0000259" key="4">
    <source>
        <dbReference type="PROSITE" id="PS50011"/>
    </source>
</evidence>
<dbReference type="OrthoDB" id="312082at2759"/>
<dbReference type="Pfam" id="PF00069">
    <property type="entry name" value="Pkinase"/>
    <property type="match status" value="1"/>
</dbReference>
<dbReference type="InterPro" id="IPR008271">
    <property type="entry name" value="Ser/Thr_kinase_AS"/>
</dbReference>
<dbReference type="InterPro" id="IPR050235">
    <property type="entry name" value="CK1_Ser-Thr_kinase"/>
</dbReference>
<feature type="coiled-coil region" evidence="3">
    <location>
        <begin position="57"/>
        <end position="87"/>
    </location>
</feature>
<dbReference type="EMBL" id="CAJJDP010000031">
    <property type="protein sequence ID" value="CAD8155768.1"/>
    <property type="molecule type" value="Genomic_DNA"/>
</dbReference>
<proteinExistence type="predicted"/>
<protein>
    <recommendedName>
        <fullName evidence="2">Casein kinase I</fullName>
        <ecNumber evidence="1">2.7.11.1</ecNumber>
    </recommendedName>
</protein>
<dbReference type="FunFam" id="1.10.510.10:FF:000616">
    <property type="entry name" value="Uncharacterized protein"/>
    <property type="match status" value="1"/>
</dbReference>